<dbReference type="GO" id="GO:1904680">
    <property type="term" value="F:peptide transmembrane transporter activity"/>
    <property type="evidence" value="ECO:0007669"/>
    <property type="project" value="TreeGrafter"/>
</dbReference>
<evidence type="ECO:0000256" key="1">
    <source>
        <dbReference type="ARBA" id="ARBA00005695"/>
    </source>
</evidence>
<dbReference type="PANTHER" id="PTHR30290:SF9">
    <property type="entry name" value="OLIGOPEPTIDE-BINDING PROTEIN APPA"/>
    <property type="match status" value="1"/>
</dbReference>
<organism evidence="5 6">
    <name type="scientific">Candidatus Liptonbacteria bacterium GWC1_60_9</name>
    <dbReference type="NCBI Taxonomy" id="1798645"/>
    <lineage>
        <taxon>Bacteria</taxon>
        <taxon>Candidatus Liptoniibacteriota</taxon>
    </lineage>
</organism>
<dbReference type="Gene3D" id="3.10.105.10">
    <property type="entry name" value="Dipeptide-binding Protein, Domain 3"/>
    <property type="match status" value="1"/>
</dbReference>
<keyword evidence="2" id="KW-0813">Transport</keyword>
<sequence length="526" mass="58981">MAAFALAFLGINSLNRLTVQVPVRGGTYVEGVVGQPTYINPVIAASEADRDLVALLYASLYDLAEKIESEENGQAWKVRLKENAAWHDGQLVTSDDVIFTIEKIQDPESRSPLAAGWRGISAERVSEREIRFNLAAPYAFFEDNLRRLYPVPKHLFADIPLANWRLSLYNLEPVGSGPYRFTSSDTRRDGYITEYRLAANDAYANGRPYIDTFAFKFYSDEERLLQAFNLAQIDGVGGIEPSLLSRFRLRYQLLSLTAPRYYAVFWNGSVNPVLKDKNVRRALAQAVNKEELASAIFGGNAVVSYGPIPPTFDTFNAALAKDTSFSKEQAESLLENSGWKRDENGLRSKGSGASKAVIEFNLVVPQVPFLKETAEYLKTAWDAIGVKANVILLSPQDVASEVVRTRNYEALLYGNILSGNPDLFSFWHSSQRFSPGLNLALYENKTADKLIETIRQTGDQGLRVKDLETLQSLIVQDQPALFLYSPNYLYVATRALRGFELVSLVTPPDRFRGVERWYVKTARTFQ</sequence>
<dbReference type="Pfam" id="PF00496">
    <property type="entry name" value="SBP_bac_5"/>
    <property type="match status" value="1"/>
</dbReference>
<evidence type="ECO:0000256" key="3">
    <source>
        <dbReference type="ARBA" id="ARBA00022729"/>
    </source>
</evidence>
<evidence type="ECO:0000313" key="6">
    <source>
        <dbReference type="Proteomes" id="UP000176349"/>
    </source>
</evidence>
<dbReference type="GO" id="GO:0043190">
    <property type="term" value="C:ATP-binding cassette (ABC) transporter complex"/>
    <property type="evidence" value="ECO:0007669"/>
    <property type="project" value="InterPro"/>
</dbReference>
<dbReference type="Proteomes" id="UP000176349">
    <property type="component" value="Unassembled WGS sequence"/>
</dbReference>
<comment type="similarity">
    <text evidence="1">Belongs to the bacterial solute-binding protein 5 family.</text>
</comment>
<dbReference type="InterPro" id="IPR000914">
    <property type="entry name" value="SBP_5_dom"/>
</dbReference>
<proteinExistence type="inferred from homology"/>
<accession>A0A1G2C8C7</accession>
<dbReference type="GO" id="GO:0042597">
    <property type="term" value="C:periplasmic space"/>
    <property type="evidence" value="ECO:0007669"/>
    <property type="project" value="UniProtKB-ARBA"/>
</dbReference>
<protein>
    <recommendedName>
        <fullName evidence="4">Solute-binding protein family 5 domain-containing protein</fullName>
    </recommendedName>
</protein>
<gene>
    <name evidence="5" type="ORF">A2128_01940</name>
</gene>
<dbReference type="AlphaFoldDB" id="A0A1G2C8C7"/>
<keyword evidence="3" id="KW-0732">Signal</keyword>
<comment type="caution">
    <text evidence="5">The sequence shown here is derived from an EMBL/GenBank/DDBJ whole genome shotgun (WGS) entry which is preliminary data.</text>
</comment>
<dbReference type="GO" id="GO:0015833">
    <property type="term" value="P:peptide transport"/>
    <property type="evidence" value="ECO:0007669"/>
    <property type="project" value="TreeGrafter"/>
</dbReference>
<evidence type="ECO:0000259" key="4">
    <source>
        <dbReference type="Pfam" id="PF00496"/>
    </source>
</evidence>
<dbReference type="PIRSF" id="PIRSF002741">
    <property type="entry name" value="MppA"/>
    <property type="match status" value="1"/>
</dbReference>
<dbReference type="Gene3D" id="3.90.76.10">
    <property type="entry name" value="Dipeptide-binding Protein, Domain 1"/>
    <property type="match status" value="1"/>
</dbReference>
<reference evidence="5 6" key="1">
    <citation type="journal article" date="2016" name="Nat. Commun.">
        <title>Thousands of microbial genomes shed light on interconnected biogeochemical processes in an aquifer system.</title>
        <authorList>
            <person name="Anantharaman K."/>
            <person name="Brown C.T."/>
            <person name="Hug L.A."/>
            <person name="Sharon I."/>
            <person name="Castelle C.J."/>
            <person name="Probst A.J."/>
            <person name="Thomas B.C."/>
            <person name="Singh A."/>
            <person name="Wilkins M.J."/>
            <person name="Karaoz U."/>
            <person name="Brodie E.L."/>
            <person name="Williams K.H."/>
            <person name="Hubbard S.S."/>
            <person name="Banfield J.F."/>
        </authorList>
    </citation>
    <scope>NUCLEOTIDE SEQUENCE [LARGE SCALE GENOMIC DNA]</scope>
</reference>
<evidence type="ECO:0000313" key="5">
    <source>
        <dbReference type="EMBL" id="OGY97391.1"/>
    </source>
</evidence>
<dbReference type="InterPro" id="IPR030678">
    <property type="entry name" value="Peptide/Ni-bd"/>
</dbReference>
<dbReference type="PANTHER" id="PTHR30290">
    <property type="entry name" value="PERIPLASMIC BINDING COMPONENT OF ABC TRANSPORTER"/>
    <property type="match status" value="1"/>
</dbReference>
<dbReference type="SUPFAM" id="SSF53850">
    <property type="entry name" value="Periplasmic binding protein-like II"/>
    <property type="match status" value="1"/>
</dbReference>
<dbReference type="Gene3D" id="3.40.190.10">
    <property type="entry name" value="Periplasmic binding protein-like II"/>
    <property type="match status" value="1"/>
</dbReference>
<dbReference type="InterPro" id="IPR039424">
    <property type="entry name" value="SBP_5"/>
</dbReference>
<name>A0A1G2C8C7_9BACT</name>
<evidence type="ECO:0000256" key="2">
    <source>
        <dbReference type="ARBA" id="ARBA00022448"/>
    </source>
</evidence>
<dbReference type="CDD" id="cd08513">
    <property type="entry name" value="PBP2_thermophilic_Hb8_like"/>
    <property type="match status" value="1"/>
</dbReference>
<feature type="domain" description="Solute-binding protein family 5" evidence="4">
    <location>
        <begin position="62"/>
        <end position="427"/>
    </location>
</feature>
<dbReference type="EMBL" id="MHKV01000013">
    <property type="protein sequence ID" value="OGY97391.1"/>
    <property type="molecule type" value="Genomic_DNA"/>
</dbReference>